<accession>A0ABS4D5L7</accession>
<feature type="compositionally biased region" description="Polar residues" evidence="1">
    <location>
        <begin position="64"/>
        <end position="73"/>
    </location>
</feature>
<comment type="caution">
    <text evidence="3">The sequence shown here is derived from an EMBL/GenBank/DDBJ whole genome shotgun (WGS) entry which is preliminary data.</text>
</comment>
<protein>
    <submittedName>
        <fullName evidence="3">Uncharacterized protein</fullName>
    </submittedName>
</protein>
<feature type="transmembrane region" description="Helical" evidence="2">
    <location>
        <begin position="6"/>
        <end position="26"/>
    </location>
</feature>
<evidence type="ECO:0000256" key="1">
    <source>
        <dbReference type="SAM" id="MobiDB-lite"/>
    </source>
</evidence>
<dbReference type="RefSeq" id="WP_135476703.1">
    <property type="nucleotide sequence ID" value="NZ_SIJK02000004.1"/>
</dbReference>
<dbReference type="Proteomes" id="UP001193081">
    <property type="component" value="Unassembled WGS sequence"/>
</dbReference>
<keyword evidence="4" id="KW-1185">Reference proteome</keyword>
<gene>
    <name evidence="3" type="ORF">EYB53_003240</name>
</gene>
<keyword evidence="2" id="KW-0812">Transmembrane</keyword>
<proteinExistence type="predicted"/>
<keyword evidence="2" id="KW-1133">Transmembrane helix</keyword>
<organism evidence="3 4">
    <name type="scientific">Candidatus Chloroploca mongolica</name>
    <dbReference type="NCBI Taxonomy" id="2528176"/>
    <lineage>
        <taxon>Bacteria</taxon>
        <taxon>Bacillati</taxon>
        <taxon>Chloroflexota</taxon>
        <taxon>Chloroflexia</taxon>
        <taxon>Chloroflexales</taxon>
        <taxon>Chloroflexineae</taxon>
        <taxon>Oscillochloridaceae</taxon>
        <taxon>Candidatus Chloroploca</taxon>
    </lineage>
</organism>
<dbReference type="EMBL" id="SIJK02000004">
    <property type="protein sequence ID" value="MBP1464718.1"/>
    <property type="molecule type" value="Genomic_DNA"/>
</dbReference>
<evidence type="ECO:0000256" key="2">
    <source>
        <dbReference type="SAM" id="Phobius"/>
    </source>
</evidence>
<feature type="region of interest" description="Disordered" evidence="1">
    <location>
        <begin position="64"/>
        <end position="87"/>
    </location>
</feature>
<sequence length="87" mass="10080">MSAYVLFFGAVVLLIGLIGLVWYAWFTFVRRSPAEQEHERALASLNDAQANRFSDEQLTQVPDTDTAWQTMVQRGNAPPRRTKRRRR</sequence>
<keyword evidence="2" id="KW-0472">Membrane</keyword>
<evidence type="ECO:0000313" key="4">
    <source>
        <dbReference type="Proteomes" id="UP001193081"/>
    </source>
</evidence>
<evidence type="ECO:0000313" key="3">
    <source>
        <dbReference type="EMBL" id="MBP1464718.1"/>
    </source>
</evidence>
<reference evidence="3 4" key="1">
    <citation type="submission" date="2021-03" db="EMBL/GenBank/DDBJ databases">
        <authorList>
            <person name="Grouzdev D.S."/>
        </authorList>
    </citation>
    <scope>NUCLEOTIDE SEQUENCE [LARGE SCALE GENOMIC DNA]</scope>
    <source>
        <strain evidence="3 4">M50-1</strain>
    </source>
</reference>
<name>A0ABS4D5L7_9CHLR</name>